<evidence type="ECO:0000313" key="7">
    <source>
        <dbReference type="EMBL" id="EMS80726.1"/>
    </source>
</evidence>
<dbReference type="InterPro" id="IPR036188">
    <property type="entry name" value="FAD/NAD-bd_sf"/>
</dbReference>
<evidence type="ECO:0000256" key="3">
    <source>
        <dbReference type="ARBA" id="ARBA00022827"/>
    </source>
</evidence>
<dbReference type="GO" id="GO:0010181">
    <property type="term" value="F:FMN binding"/>
    <property type="evidence" value="ECO:0007669"/>
    <property type="project" value="InterPro"/>
</dbReference>
<reference evidence="7 8" key="1">
    <citation type="journal article" date="2013" name="Genome Announc.">
        <title>Draft Genome Sequence of Desulfotignum phosphitoxidans DSM 13687 Strain FiPS-3.</title>
        <authorList>
            <person name="Poehlein A."/>
            <person name="Daniel R."/>
            <person name="Simeonova D.D."/>
        </authorList>
    </citation>
    <scope>NUCLEOTIDE SEQUENCE [LARGE SCALE GENOMIC DNA]</scope>
    <source>
        <strain evidence="7 8">DSM 13687</strain>
    </source>
</reference>
<dbReference type="InterPro" id="IPR050315">
    <property type="entry name" value="FAD-oxidoreductase_2"/>
</dbReference>
<accession>S0G7B5</accession>
<dbReference type="AlphaFoldDB" id="S0G7B5"/>
<dbReference type="SUPFAM" id="SSF51905">
    <property type="entry name" value="FAD/NAD(P)-binding domain"/>
    <property type="match status" value="1"/>
</dbReference>
<dbReference type="EMBL" id="APJX01000002">
    <property type="protein sequence ID" value="EMS80726.1"/>
    <property type="molecule type" value="Genomic_DNA"/>
</dbReference>
<comment type="caution">
    <text evidence="7">The sequence shown here is derived from an EMBL/GenBank/DDBJ whole genome shotgun (WGS) entry which is preliminary data.</text>
</comment>
<dbReference type="GO" id="GO:0016491">
    <property type="term" value="F:oxidoreductase activity"/>
    <property type="evidence" value="ECO:0007669"/>
    <property type="project" value="UniProtKB-KW"/>
</dbReference>
<dbReference type="PANTHER" id="PTHR43400">
    <property type="entry name" value="FUMARATE REDUCTASE"/>
    <property type="match status" value="1"/>
</dbReference>
<evidence type="ECO:0000256" key="5">
    <source>
        <dbReference type="RuleBase" id="RU366062"/>
    </source>
</evidence>
<dbReference type="Proteomes" id="UP000014216">
    <property type="component" value="Unassembled WGS sequence"/>
</dbReference>
<dbReference type="PANTHER" id="PTHR43400:SF7">
    <property type="entry name" value="FAD-DEPENDENT OXIDOREDUCTASE 2 FAD BINDING DOMAIN-CONTAINING PROTEIN"/>
    <property type="match status" value="1"/>
</dbReference>
<name>S0G7B5_9BACT</name>
<keyword evidence="3 5" id="KW-0274">FAD</keyword>
<comment type="cofactor">
    <cofactor evidence="1">
        <name>FAD</name>
        <dbReference type="ChEBI" id="CHEBI:57692"/>
    </cofactor>
</comment>
<feature type="domain" description="FAD-dependent oxidoreductase 2 FAD-binding" evidence="6">
    <location>
        <begin position="2"/>
        <end position="380"/>
    </location>
</feature>
<keyword evidence="4 5" id="KW-0560">Oxidoreductase</keyword>
<dbReference type="OrthoDB" id="9806724at2"/>
<dbReference type="SUPFAM" id="SSF56425">
    <property type="entry name" value="Succinate dehydrogenase/fumarate reductase flavoprotein, catalytic domain"/>
    <property type="match status" value="1"/>
</dbReference>
<sequence length="402" mass="44062">MEDSPELMYQDAVKAGLGLNHPELTMLMARQSAEAVEWTVKLGVKYKDRNTHLGGHSVPRSYYTTNSSGAGIVRPQLAKVKELGVPLVTRCYLDRILRDDDGRVKGVRVYEDYRFPNTENGKMKTIRANRAVIMATGGFAQDIAFRMLQDPKVDEKVESTNQPGATAEGLIEALRLHANPIQLSWIQLGPWACPDEKGMGIGYIFAITAAFPYGIMVARETGQRFVNELADRKVRADAIMKTGAFAVGIADQEGVFRTAKLDTMLERGVVKKFDTLDALAEAFNIQKDGLKKTVAEYNASLKAGEDKAFGKPFQKDCKPIVSPPFYGMNLWPKAHHTMGGIQLNTEAQVIDLYQKPIPGLYAAGEISGGVHGAVRLGSNAITDCIVFGRIAGKNAAKDRPWA</sequence>
<dbReference type="Gene3D" id="3.90.700.10">
    <property type="entry name" value="Succinate dehydrogenase/fumarate reductase flavoprotein, catalytic domain"/>
    <property type="match status" value="1"/>
</dbReference>
<evidence type="ECO:0000313" key="8">
    <source>
        <dbReference type="Proteomes" id="UP000014216"/>
    </source>
</evidence>
<evidence type="ECO:0000256" key="2">
    <source>
        <dbReference type="ARBA" id="ARBA00022630"/>
    </source>
</evidence>
<evidence type="ECO:0000259" key="6">
    <source>
        <dbReference type="Pfam" id="PF00890"/>
    </source>
</evidence>
<dbReference type="InterPro" id="IPR027477">
    <property type="entry name" value="Succ_DH/fumarate_Rdtase_cat_sf"/>
</dbReference>
<evidence type="ECO:0000256" key="1">
    <source>
        <dbReference type="ARBA" id="ARBA00001974"/>
    </source>
</evidence>
<keyword evidence="2 5" id="KW-0285">Flavoprotein</keyword>
<gene>
    <name evidence="7" type="primary">frdA</name>
    <name evidence="7" type="ORF">Dpo_2c04220</name>
</gene>
<dbReference type="PATRIC" id="fig|1286635.3.peg.1402"/>
<dbReference type="Pfam" id="PF00890">
    <property type="entry name" value="FAD_binding_2"/>
    <property type="match status" value="1"/>
</dbReference>
<dbReference type="InterPro" id="IPR010960">
    <property type="entry name" value="Flavocytochrome_c"/>
</dbReference>
<comment type="similarity">
    <text evidence="5">Belongs to the FAD-dependent oxidoreductase 2 family. FRD/SDH subfamily.</text>
</comment>
<proteinExistence type="inferred from homology"/>
<dbReference type="EC" id="1.3.99.1" evidence="7"/>
<dbReference type="InterPro" id="IPR003953">
    <property type="entry name" value="FAD-dep_OxRdtase_2_FAD-bd"/>
</dbReference>
<organism evidence="7 8">
    <name type="scientific">Desulfotignum phosphitoxidans DSM 13687</name>
    <dbReference type="NCBI Taxonomy" id="1286635"/>
    <lineage>
        <taxon>Bacteria</taxon>
        <taxon>Pseudomonadati</taxon>
        <taxon>Thermodesulfobacteriota</taxon>
        <taxon>Desulfobacteria</taxon>
        <taxon>Desulfobacterales</taxon>
        <taxon>Desulfobacteraceae</taxon>
        <taxon>Desulfotignum</taxon>
    </lineage>
</organism>
<evidence type="ECO:0000256" key="4">
    <source>
        <dbReference type="ARBA" id="ARBA00023002"/>
    </source>
</evidence>
<keyword evidence="8" id="KW-1185">Reference proteome</keyword>
<protein>
    <submittedName>
        <fullName evidence="7">Fumarate reductase flavoprotein subunit FrdA</fullName>
        <ecNumber evidence="7">1.3.99.1</ecNumber>
    </submittedName>
</protein>
<dbReference type="RefSeq" id="WP_006964999.1">
    <property type="nucleotide sequence ID" value="NZ_APJX01000002.1"/>
</dbReference>
<dbReference type="Gene3D" id="3.50.50.60">
    <property type="entry name" value="FAD/NAD(P)-binding domain"/>
    <property type="match status" value="1"/>
</dbReference>
<dbReference type="NCBIfam" id="TIGR01813">
    <property type="entry name" value="flavo_cyto_c"/>
    <property type="match status" value="1"/>
</dbReference>